<gene>
    <name evidence="1" type="ORF">D917_05386</name>
</gene>
<dbReference type="Proteomes" id="UP000243006">
    <property type="component" value="Unassembled WGS sequence"/>
</dbReference>
<organism evidence="1 2">
    <name type="scientific">Trichinella nativa</name>
    <dbReference type="NCBI Taxonomy" id="6335"/>
    <lineage>
        <taxon>Eukaryota</taxon>
        <taxon>Metazoa</taxon>
        <taxon>Ecdysozoa</taxon>
        <taxon>Nematoda</taxon>
        <taxon>Enoplea</taxon>
        <taxon>Dorylaimia</taxon>
        <taxon>Trichinellida</taxon>
        <taxon>Trichinellidae</taxon>
        <taxon>Trichinella</taxon>
    </lineage>
</organism>
<reference evidence="1 2" key="1">
    <citation type="submission" date="2015-04" db="EMBL/GenBank/DDBJ databases">
        <title>Draft genome of the roundworm Trichinella nativa.</title>
        <authorList>
            <person name="Mitreva M."/>
        </authorList>
    </citation>
    <scope>NUCLEOTIDE SEQUENCE [LARGE SCALE GENOMIC DNA]</scope>
    <source>
        <strain evidence="1 2">ISS45</strain>
    </source>
</reference>
<dbReference type="InterPro" id="IPR036430">
    <property type="entry name" value="RNase_T2-like_sf"/>
</dbReference>
<evidence type="ECO:0000313" key="2">
    <source>
        <dbReference type="Proteomes" id="UP000243006"/>
    </source>
</evidence>
<comment type="caution">
    <text evidence="1">The sequence shown here is derived from an EMBL/GenBank/DDBJ whole genome shotgun (WGS) entry which is preliminary data.</text>
</comment>
<dbReference type="GO" id="GO:0003723">
    <property type="term" value="F:RNA binding"/>
    <property type="evidence" value="ECO:0007669"/>
    <property type="project" value="InterPro"/>
</dbReference>
<dbReference type="GO" id="GO:0033897">
    <property type="term" value="F:ribonuclease T2 activity"/>
    <property type="evidence" value="ECO:0007669"/>
    <property type="project" value="InterPro"/>
</dbReference>
<evidence type="ECO:0000313" key="1">
    <source>
        <dbReference type="EMBL" id="OUC49441.1"/>
    </source>
</evidence>
<proteinExistence type="predicted"/>
<sequence>LDHQLLYLINFWQLTLVCCGGTWDYYVFTQVWPPGICFVGEGEALV</sequence>
<dbReference type="EMBL" id="LVZM01000963">
    <property type="protein sequence ID" value="OUC49441.1"/>
    <property type="molecule type" value="Genomic_DNA"/>
</dbReference>
<accession>A0A1Y3EWD5</accession>
<dbReference type="SUPFAM" id="SSF55895">
    <property type="entry name" value="Ribonuclease Rh-like"/>
    <property type="match status" value="1"/>
</dbReference>
<dbReference type="AlphaFoldDB" id="A0A1Y3EWD5"/>
<protein>
    <submittedName>
        <fullName evidence="1">Uncharacterized protein</fullName>
    </submittedName>
</protein>
<name>A0A1Y3EWD5_9BILA</name>
<feature type="non-terminal residue" evidence="1">
    <location>
        <position position="1"/>
    </location>
</feature>